<name>A0A163DP01_PHYB8</name>
<dbReference type="Proteomes" id="UP000077315">
    <property type="component" value="Unassembled WGS sequence"/>
</dbReference>
<keyword evidence="3" id="KW-1185">Reference proteome</keyword>
<dbReference type="CDD" id="cd09917">
    <property type="entry name" value="F-box_SF"/>
    <property type="match status" value="1"/>
</dbReference>
<dbReference type="InterPro" id="IPR001810">
    <property type="entry name" value="F-box_dom"/>
</dbReference>
<dbReference type="Pfam" id="PF12937">
    <property type="entry name" value="F-box-like"/>
    <property type="match status" value="1"/>
</dbReference>
<dbReference type="InParanoid" id="A0A163DP01"/>
<dbReference type="AlphaFoldDB" id="A0A163DP01"/>
<proteinExistence type="predicted"/>
<evidence type="ECO:0000313" key="3">
    <source>
        <dbReference type="Proteomes" id="UP000077315"/>
    </source>
</evidence>
<dbReference type="InterPro" id="IPR036047">
    <property type="entry name" value="F-box-like_dom_sf"/>
</dbReference>
<feature type="domain" description="F-box" evidence="1">
    <location>
        <begin position="6"/>
        <end position="46"/>
    </location>
</feature>
<dbReference type="SUPFAM" id="SSF52047">
    <property type="entry name" value="RNI-like"/>
    <property type="match status" value="1"/>
</dbReference>
<dbReference type="SMART" id="SM00256">
    <property type="entry name" value="FBOX"/>
    <property type="match status" value="1"/>
</dbReference>
<dbReference type="EMBL" id="KV440983">
    <property type="protein sequence ID" value="OAD72620.1"/>
    <property type="molecule type" value="Genomic_DNA"/>
</dbReference>
<dbReference type="Gene3D" id="3.80.10.10">
    <property type="entry name" value="Ribonuclease Inhibitor"/>
    <property type="match status" value="1"/>
</dbReference>
<protein>
    <recommendedName>
        <fullName evidence="1">F-box domain-containing protein</fullName>
    </recommendedName>
</protein>
<dbReference type="VEuPathDB" id="FungiDB:PHYBLDRAFT_73348"/>
<dbReference type="InterPro" id="IPR032675">
    <property type="entry name" value="LRR_dom_sf"/>
</dbReference>
<organism evidence="2 3">
    <name type="scientific">Phycomyces blakesleeanus (strain ATCC 8743b / DSM 1359 / FGSC 10004 / NBRC 33097 / NRRL 1555)</name>
    <dbReference type="NCBI Taxonomy" id="763407"/>
    <lineage>
        <taxon>Eukaryota</taxon>
        <taxon>Fungi</taxon>
        <taxon>Fungi incertae sedis</taxon>
        <taxon>Mucoromycota</taxon>
        <taxon>Mucoromycotina</taxon>
        <taxon>Mucoromycetes</taxon>
        <taxon>Mucorales</taxon>
        <taxon>Phycomycetaceae</taxon>
        <taxon>Phycomyces</taxon>
    </lineage>
</organism>
<dbReference type="RefSeq" id="XP_018290660.1">
    <property type="nucleotide sequence ID" value="XM_018442835.1"/>
</dbReference>
<sequence>MLASQLPLDIILQIADLLLTKDKCSCSLTCKQWRDPFQKLLVKNIHVDSIKHLKTICNTNATSKTKSRSCGHLVHGLRIGGCFILPNVKQDVFFRSLPNLKHLNLGNMRFQDINTKMTQSNNTWMSLESLKIKINNNEGLQGAPDLIKFLKTSRVLEKLEIFTKDREVIITFTENDFENLHQNLQHLSSIKACISLNFCASASQNTIPEITPALALTTLYLRLDEWDPLFLYYFGFKYPNLHSLRLDFSISNYMCVDSGTLQRITPLFDSNPKALKYLETFELITRDASESAHMDIWQFFTSTKVPIKNFKYKTVYGDSASRDYKVLIERILRAFPKTLETLSILGRASCGSRSTKMLEISLCPLLVDLEINECSVCVDLNNLLDSCIALRRLKLHSDKLSITSGTDNREPKQYQGRQQHGLHVLELHGVGTSTSVFNCLSFRCRDLEYMKLCYVSIDGTISEETGRLLVDMPYTFFKMLLLCDVSYCSSDGHGNDKTIITIFLLSRLNNPLQSNEERRKDERELESTTVEYHNQHDIAWFHTFTDGVYDWDNDTGIVQLCKQQVSTAVNFFQGFRSNRVPRASIFDSWGGYIEEGWDADLRNGYAEFRCGNVEKYSIYGVISDDQDNWDKLHSGFP</sequence>
<evidence type="ECO:0000313" key="2">
    <source>
        <dbReference type="EMBL" id="OAD72620.1"/>
    </source>
</evidence>
<dbReference type="GeneID" id="29003741"/>
<dbReference type="OrthoDB" id="2253782at2759"/>
<evidence type="ECO:0000259" key="1">
    <source>
        <dbReference type="SMART" id="SM00256"/>
    </source>
</evidence>
<accession>A0A163DP01</accession>
<reference evidence="3" key="1">
    <citation type="submission" date="2015-06" db="EMBL/GenBank/DDBJ databases">
        <title>Expansion of signal transduction pathways in fungi by whole-genome duplication.</title>
        <authorList>
            <consortium name="DOE Joint Genome Institute"/>
            <person name="Corrochano L.M."/>
            <person name="Kuo A."/>
            <person name="Marcet-Houben M."/>
            <person name="Polaino S."/>
            <person name="Salamov A."/>
            <person name="Villalobos J.M."/>
            <person name="Alvarez M.I."/>
            <person name="Avalos J."/>
            <person name="Benito E.P."/>
            <person name="Benoit I."/>
            <person name="Burger G."/>
            <person name="Camino L.P."/>
            <person name="Canovas D."/>
            <person name="Cerda-Olmedo E."/>
            <person name="Cheng J.-F."/>
            <person name="Dominguez A."/>
            <person name="Elias M."/>
            <person name="Eslava A.P."/>
            <person name="Glaser F."/>
            <person name="Grimwood J."/>
            <person name="Gutierrez G."/>
            <person name="Heitman J."/>
            <person name="Henrissat B."/>
            <person name="Iturriaga E.A."/>
            <person name="Lang B.F."/>
            <person name="Lavin J.L."/>
            <person name="Lee S."/>
            <person name="Li W."/>
            <person name="Lindquist E."/>
            <person name="Lopez-Garcia S."/>
            <person name="Luque E.M."/>
            <person name="Marcos A.T."/>
            <person name="Martin J."/>
            <person name="McCluskey K."/>
            <person name="Medina H.R."/>
            <person name="Miralles-Duran A."/>
            <person name="Miyazaki A."/>
            <person name="Munoz-Torres E."/>
            <person name="Oguiza J.A."/>
            <person name="Ohm R."/>
            <person name="Olmedo M."/>
            <person name="Orejas M."/>
            <person name="Ortiz-Castellanos L."/>
            <person name="Pisabarro A.G."/>
            <person name="Rodriguez-Romero J."/>
            <person name="Ruiz-Herrera J."/>
            <person name="Ruiz-Vazquez R."/>
            <person name="Sanz C."/>
            <person name="Schackwitz W."/>
            <person name="Schmutz J."/>
            <person name="Shahriari M."/>
            <person name="Shelest E."/>
            <person name="Silva-Franco F."/>
            <person name="Soanes D."/>
            <person name="Syed K."/>
            <person name="Tagua V.G."/>
            <person name="Talbot N.J."/>
            <person name="Thon M."/>
            <person name="De vries R.P."/>
            <person name="Wiebenga A."/>
            <person name="Yadav J.S."/>
            <person name="Braun E.L."/>
            <person name="Baker S."/>
            <person name="Garre V."/>
            <person name="Horwitz B."/>
            <person name="Torres-Martinez S."/>
            <person name="Idnurm A."/>
            <person name="Herrera-Estrella A."/>
            <person name="Gabaldon T."/>
            <person name="Grigoriev I.V."/>
        </authorList>
    </citation>
    <scope>NUCLEOTIDE SEQUENCE [LARGE SCALE GENOMIC DNA]</scope>
    <source>
        <strain evidence="3">NRRL 1555(-)</strain>
    </source>
</reference>
<gene>
    <name evidence="2" type="ORF">PHYBLDRAFT_73348</name>
</gene>
<dbReference type="SUPFAM" id="SSF81383">
    <property type="entry name" value="F-box domain"/>
    <property type="match status" value="1"/>
</dbReference>